<organism evidence="4 5">
    <name type="scientific">Viridibacillus arenosi FSL R5-213</name>
    <dbReference type="NCBI Taxonomy" id="1227360"/>
    <lineage>
        <taxon>Bacteria</taxon>
        <taxon>Bacillati</taxon>
        <taxon>Bacillota</taxon>
        <taxon>Bacilli</taxon>
        <taxon>Bacillales</taxon>
        <taxon>Caryophanaceae</taxon>
        <taxon>Viridibacillus</taxon>
    </lineage>
</organism>
<sequence>MARERKFSSDEIFNTTKILLLKYGYEGYTFSLLADTLNVSRAAIYKYYVNKEELIFDYLVSALKKIHIDLKLIDQELPFTAQLDELVTKMYKYKDLQQILVKAKEIQENDSEVLIHKKAAIQQLQIGMYSILQTIIDQGKKENFLDKEMPNEIILKFILHSVATPNSDGVKQESWLFYIKKLICSGIFAKKVSIEV</sequence>
<dbReference type="SUPFAM" id="SSF46689">
    <property type="entry name" value="Homeodomain-like"/>
    <property type="match status" value="1"/>
</dbReference>
<dbReference type="GO" id="GO:0003677">
    <property type="term" value="F:DNA binding"/>
    <property type="evidence" value="ECO:0007669"/>
    <property type="project" value="UniProtKB-UniRule"/>
</dbReference>
<dbReference type="eggNOG" id="COG1309">
    <property type="taxonomic scope" value="Bacteria"/>
</dbReference>
<dbReference type="PROSITE" id="PS50977">
    <property type="entry name" value="HTH_TETR_2"/>
    <property type="match status" value="1"/>
</dbReference>
<evidence type="ECO:0000256" key="2">
    <source>
        <dbReference type="PROSITE-ProRule" id="PRU00335"/>
    </source>
</evidence>
<evidence type="ECO:0000313" key="4">
    <source>
        <dbReference type="EMBL" id="ETT87444.1"/>
    </source>
</evidence>
<evidence type="ECO:0000313" key="5">
    <source>
        <dbReference type="Proteomes" id="UP000019062"/>
    </source>
</evidence>
<dbReference type="PRINTS" id="PR00455">
    <property type="entry name" value="HTHTETR"/>
</dbReference>
<comment type="caution">
    <text evidence="4">The sequence shown here is derived from an EMBL/GenBank/DDBJ whole genome shotgun (WGS) entry which is preliminary data.</text>
</comment>
<keyword evidence="1 2" id="KW-0238">DNA-binding</keyword>
<dbReference type="Pfam" id="PF00440">
    <property type="entry name" value="TetR_N"/>
    <property type="match status" value="1"/>
</dbReference>
<keyword evidence="5" id="KW-1185">Reference proteome</keyword>
<reference evidence="4 5" key="1">
    <citation type="journal article" date="2014" name="BMC Genomics">
        <title>Genomic comparison of sporeforming bacilli isolated from milk.</title>
        <authorList>
            <person name="Moreno Switt A.I."/>
            <person name="Andrus A.D."/>
            <person name="Ranieri M.L."/>
            <person name="Orsi R.H."/>
            <person name="Ivy R."/>
            <person name="den Bakker H.C."/>
            <person name="Martin N.H."/>
            <person name="Wiedmann M."/>
            <person name="Boor K.J."/>
        </authorList>
    </citation>
    <scope>NUCLEOTIDE SEQUENCE [LARGE SCALE GENOMIC DNA]</scope>
    <source>
        <strain evidence="4 5">FSL R5-213</strain>
    </source>
</reference>
<evidence type="ECO:0000259" key="3">
    <source>
        <dbReference type="PROSITE" id="PS50977"/>
    </source>
</evidence>
<dbReference type="InterPro" id="IPR009057">
    <property type="entry name" value="Homeodomain-like_sf"/>
</dbReference>
<name>W4F4N8_9BACL</name>
<dbReference type="GO" id="GO:0006355">
    <property type="term" value="P:regulation of DNA-templated transcription"/>
    <property type="evidence" value="ECO:0007669"/>
    <property type="project" value="UniProtKB-ARBA"/>
</dbReference>
<dbReference type="Proteomes" id="UP000019062">
    <property type="component" value="Unassembled WGS sequence"/>
</dbReference>
<feature type="DNA-binding region" description="H-T-H motif" evidence="2">
    <location>
        <begin position="29"/>
        <end position="48"/>
    </location>
</feature>
<dbReference type="PANTHER" id="PTHR30328">
    <property type="entry name" value="TRANSCRIPTIONAL REPRESSOR"/>
    <property type="match status" value="1"/>
</dbReference>
<dbReference type="InterPro" id="IPR001647">
    <property type="entry name" value="HTH_TetR"/>
</dbReference>
<gene>
    <name evidence="4" type="ORF">C176_04808</name>
</gene>
<dbReference type="Gene3D" id="1.10.357.10">
    <property type="entry name" value="Tetracycline Repressor, domain 2"/>
    <property type="match status" value="1"/>
</dbReference>
<dbReference type="RefSeq" id="WP_038180585.1">
    <property type="nucleotide sequence ID" value="NZ_ASQA01000009.1"/>
</dbReference>
<dbReference type="InterPro" id="IPR050109">
    <property type="entry name" value="HTH-type_TetR-like_transc_reg"/>
</dbReference>
<feature type="domain" description="HTH tetR-type" evidence="3">
    <location>
        <begin position="6"/>
        <end position="66"/>
    </location>
</feature>
<protein>
    <submittedName>
        <fullName evidence="4">TetR family transcriptional regulator</fullName>
    </submittedName>
</protein>
<dbReference type="AlphaFoldDB" id="W4F4N8"/>
<proteinExistence type="predicted"/>
<accession>W4F4N8</accession>
<dbReference type="PANTHER" id="PTHR30328:SF54">
    <property type="entry name" value="HTH-TYPE TRANSCRIPTIONAL REPRESSOR SCO4008"/>
    <property type="match status" value="1"/>
</dbReference>
<evidence type="ECO:0000256" key="1">
    <source>
        <dbReference type="ARBA" id="ARBA00023125"/>
    </source>
</evidence>
<dbReference type="EMBL" id="ASQA01000009">
    <property type="protein sequence ID" value="ETT87444.1"/>
    <property type="molecule type" value="Genomic_DNA"/>
</dbReference>